<dbReference type="EMBL" id="ML208277">
    <property type="protein sequence ID" value="TFK73250.1"/>
    <property type="molecule type" value="Genomic_DNA"/>
</dbReference>
<accession>A0ACD3B617</accession>
<gene>
    <name evidence="1" type="ORF">BDN72DRAFT_213611</name>
</gene>
<name>A0ACD3B617_9AGAR</name>
<evidence type="ECO:0000313" key="1">
    <source>
        <dbReference type="EMBL" id="TFK73250.1"/>
    </source>
</evidence>
<organism evidence="1 2">
    <name type="scientific">Pluteus cervinus</name>
    <dbReference type="NCBI Taxonomy" id="181527"/>
    <lineage>
        <taxon>Eukaryota</taxon>
        <taxon>Fungi</taxon>
        <taxon>Dikarya</taxon>
        <taxon>Basidiomycota</taxon>
        <taxon>Agaricomycotina</taxon>
        <taxon>Agaricomycetes</taxon>
        <taxon>Agaricomycetidae</taxon>
        <taxon>Agaricales</taxon>
        <taxon>Pluteineae</taxon>
        <taxon>Pluteaceae</taxon>
        <taxon>Pluteus</taxon>
    </lineage>
</organism>
<protein>
    <submittedName>
        <fullName evidence="1">Uncharacterized protein</fullName>
    </submittedName>
</protein>
<sequence length="163" mass="18629">MRIHWLTHAPRNGKFMCFAHASYVPRGATVKPNCRTRVASHDEHIEEIPSRPHRQSCLPHSIIMFSQAKGFELVTRYFVPTTVSLMAFPSIFRLVPGLSQVFDVMHMKWSWPMCGLLVGNHITKSVHADPLPKLMTWRWLLGASRPNNTRKSSKPLPSLFRGS</sequence>
<keyword evidence="2" id="KW-1185">Reference proteome</keyword>
<reference evidence="1 2" key="1">
    <citation type="journal article" date="2019" name="Nat. Ecol. Evol.">
        <title>Megaphylogeny resolves global patterns of mushroom evolution.</title>
        <authorList>
            <person name="Varga T."/>
            <person name="Krizsan K."/>
            <person name="Foldi C."/>
            <person name="Dima B."/>
            <person name="Sanchez-Garcia M."/>
            <person name="Sanchez-Ramirez S."/>
            <person name="Szollosi G.J."/>
            <person name="Szarkandi J.G."/>
            <person name="Papp V."/>
            <person name="Albert L."/>
            <person name="Andreopoulos W."/>
            <person name="Angelini C."/>
            <person name="Antonin V."/>
            <person name="Barry K.W."/>
            <person name="Bougher N.L."/>
            <person name="Buchanan P."/>
            <person name="Buyck B."/>
            <person name="Bense V."/>
            <person name="Catcheside P."/>
            <person name="Chovatia M."/>
            <person name="Cooper J."/>
            <person name="Damon W."/>
            <person name="Desjardin D."/>
            <person name="Finy P."/>
            <person name="Geml J."/>
            <person name="Haridas S."/>
            <person name="Hughes K."/>
            <person name="Justo A."/>
            <person name="Karasinski D."/>
            <person name="Kautmanova I."/>
            <person name="Kiss B."/>
            <person name="Kocsube S."/>
            <person name="Kotiranta H."/>
            <person name="LaButti K.M."/>
            <person name="Lechner B.E."/>
            <person name="Liimatainen K."/>
            <person name="Lipzen A."/>
            <person name="Lukacs Z."/>
            <person name="Mihaltcheva S."/>
            <person name="Morgado L.N."/>
            <person name="Niskanen T."/>
            <person name="Noordeloos M.E."/>
            <person name="Ohm R.A."/>
            <person name="Ortiz-Santana B."/>
            <person name="Ovrebo C."/>
            <person name="Racz N."/>
            <person name="Riley R."/>
            <person name="Savchenko A."/>
            <person name="Shiryaev A."/>
            <person name="Soop K."/>
            <person name="Spirin V."/>
            <person name="Szebenyi C."/>
            <person name="Tomsovsky M."/>
            <person name="Tulloss R.E."/>
            <person name="Uehling J."/>
            <person name="Grigoriev I.V."/>
            <person name="Vagvolgyi C."/>
            <person name="Papp T."/>
            <person name="Martin F.M."/>
            <person name="Miettinen O."/>
            <person name="Hibbett D.S."/>
            <person name="Nagy L.G."/>
        </authorList>
    </citation>
    <scope>NUCLEOTIDE SEQUENCE [LARGE SCALE GENOMIC DNA]</scope>
    <source>
        <strain evidence="1 2">NL-1719</strain>
    </source>
</reference>
<evidence type="ECO:0000313" key="2">
    <source>
        <dbReference type="Proteomes" id="UP000308600"/>
    </source>
</evidence>
<proteinExistence type="predicted"/>
<dbReference type="Proteomes" id="UP000308600">
    <property type="component" value="Unassembled WGS sequence"/>
</dbReference>